<sequence>MLTKTKRHPFSIAKWREEEGATAVEYGLLVGLIAVFLITAMSQLGTSVSDTFRETACKVSNDLWNDTTKVCTPR</sequence>
<evidence type="ECO:0000256" key="1">
    <source>
        <dbReference type="SAM" id="Phobius"/>
    </source>
</evidence>
<keyword evidence="1" id="KW-1133">Transmembrane helix</keyword>
<dbReference type="Pfam" id="PF04964">
    <property type="entry name" value="Flp_Fap"/>
    <property type="match status" value="1"/>
</dbReference>
<protein>
    <submittedName>
        <fullName evidence="2">Unannotated protein</fullName>
    </submittedName>
</protein>
<evidence type="ECO:0000313" key="2">
    <source>
        <dbReference type="EMBL" id="CAB4562305.1"/>
    </source>
</evidence>
<dbReference type="InterPro" id="IPR007047">
    <property type="entry name" value="Flp_Fap"/>
</dbReference>
<proteinExistence type="predicted"/>
<organism evidence="2">
    <name type="scientific">freshwater metagenome</name>
    <dbReference type="NCBI Taxonomy" id="449393"/>
    <lineage>
        <taxon>unclassified sequences</taxon>
        <taxon>metagenomes</taxon>
        <taxon>ecological metagenomes</taxon>
    </lineage>
</organism>
<gene>
    <name evidence="2" type="ORF">UFOPK1650_00261</name>
</gene>
<dbReference type="EMBL" id="CAEZTJ010000019">
    <property type="protein sequence ID" value="CAB4562305.1"/>
    <property type="molecule type" value="Genomic_DNA"/>
</dbReference>
<dbReference type="AlphaFoldDB" id="A0A6J6DGR4"/>
<name>A0A6J6DGR4_9ZZZZ</name>
<reference evidence="2" key="1">
    <citation type="submission" date="2020-05" db="EMBL/GenBank/DDBJ databases">
        <authorList>
            <person name="Chiriac C."/>
            <person name="Salcher M."/>
            <person name="Ghai R."/>
            <person name="Kavagutti S V."/>
        </authorList>
    </citation>
    <scope>NUCLEOTIDE SEQUENCE</scope>
</reference>
<keyword evidence="1" id="KW-0812">Transmembrane</keyword>
<feature type="transmembrane region" description="Helical" evidence="1">
    <location>
        <begin position="21"/>
        <end position="41"/>
    </location>
</feature>
<keyword evidence="1" id="KW-0472">Membrane</keyword>
<accession>A0A6J6DGR4</accession>